<dbReference type="Gene3D" id="2.60.120.200">
    <property type="match status" value="1"/>
</dbReference>
<dbReference type="InterPro" id="IPR000757">
    <property type="entry name" value="Beta-glucanase-like"/>
</dbReference>
<feature type="signal peptide" evidence="5">
    <location>
        <begin position="1"/>
        <end position="23"/>
    </location>
</feature>
<dbReference type="PANTHER" id="PTHR10963:SF22">
    <property type="entry name" value="GLYCOSIDASE CRH2-RELATED"/>
    <property type="match status" value="1"/>
</dbReference>
<accession>A0A9N9EU08</accession>
<dbReference type="EMBL" id="CAJVPY010008151">
    <property type="protein sequence ID" value="CAG8692157.1"/>
    <property type="molecule type" value="Genomic_DNA"/>
</dbReference>
<feature type="compositionally biased region" description="Low complexity" evidence="4">
    <location>
        <begin position="34"/>
        <end position="43"/>
    </location>
</feature>
<dbReference type="OrthoDB" id="4781at2759"/>
<keyword evidence="2" id="KW-0378">Hydrolase</keyword>
<evidence type="ECO:0000259" key="6">
    <source>
        <dbReference type="PROSITE" id="PS51762"/>
    </source>
</evidence>
<comment type="caution">
    <text evidence="7">The sequence shown here is derived from an EMBL/GenBank/DDBJ whole genome shotgun (WGS) entry which is preliminary data.</text>
</comment>
<feature type="region of interest" description="Disordered" evidence="4">
    <location>
        <begin position="26"/>
        <end position="48"/>
    </location>
</feature>
<dbReference type="GO" id="GO:0005975">
    <property type="term" value="P:carbohydrate metabolic process"/>
    <property type="evidence" value="ECO:0007669"/>
    <property type="project" value="InterPro"/>
</dbReference>
<dbReference type="AlphaFoldDB" id="A0A9N9EU08"/>
<feature type="domain" description="GH16" evidence="6">
    <location>
        <begin position="35"/>
        <end position="279"/>
    </location>
</feature>
<keyword evidence="1 5" id="KW-0732">Signal</keyword>
<gene>
    <name evidence="7" type="ORF">DERYTH_LOCUS12450</name>
</gene>
<proteinExistence type="predicted"/>
<evidence type="ECO:0000313" key="7">
    <source>
        <dbReference type="EMBL" id="CAG8692157.1"/>
    </source>
</evidence>
<evidence type="ECO:0000256" key="5">
    <source>
        <dbReference type="SAM" id="SignalP"/>
    </source>
</evidence>
<dbReference type="PROSITE" id="PS51762">
    <property type="entry name" value="GH16_2"/>
    <property type="match status" value="1"/>
</dbReference>
<evidence type="ECO:0000256" key="1">
    <source>
        <dbReference type="ARBA" id="ARBA00022729"/>
    </source>
</evidence>
<dbReference type="Pfam" id="PF00722">
    <property type="entry name" value="Glyco_hydro_16"/>
    <property type="match status" value="1"/>
</dbReference>
<evidence type="ECO:0000256" key="2">
    <source>
        <dbReference type="ARBA" id="ARBA00022801"/>
    </source>
</evidence>
<protein>
    <submittedName>
        <fullName evidence="7">9257_t:CDS:1</fullName>
    </submittedName>
</protein>
<evidence type="ECO:0000256" key="3">
    <source>
        <dbReference type="ARBA" id="ARBA00023295"/>
    </source>
</evidence>
<keyword evidence="3" id="KW-0326">Glycosidase</keyword>
<name>A0A9N9EU08_9GLOM</name>
<evidence type="ECO:0000313" key="8">
    <source>
        <dbReference type="Proteomes" id="UP000789405"/>
    </source>
</evidence>
<dbReference type="PANTHER" id="PTHR10963">
    <property type="entry name" value="GLYCOSYL HYDROLASE-RELATED"/>
    <property type="match status" value="1"/>
</dbReference>
<feature type="chain" id="PRO_5040350572" evidence="5">
    <location>
        <begin position="24"/>
        <end position="298"/>
    </location>
</feature>
<dbReference type="InterPro" id="IPR013320">
    <property type="entry name" value="ConA-like_dom_sf"/>
</dbReference>
<dbReference type="SUPFAM" id="SSF49899">
    <property type="entry name" value="Concanavalin A-like lectins/glucanases"/>
    <property type="match status" value="1"/>
</dbReference>
<evidence type="ECO:0000256" key="4">
    <source>
        <dbReference type="SAM" id="MobiDB-lite"/>
    </source>
</evidence>
<sequence>MHLSIKKTLLLILGLALVIGAIASPTNKSKKSSKSSSPAAPSSGQKNVCRSFKDNFKNSRIVSQKKYNGNPASADWIDTCEVAGTYSTSGGQLTANLLKPSNEKRTKGKEGYYNKNLGQGLSFNSTYKMLYGTVSMKTKACGVGGVVTALVTMSDNGDEIDWELVGKDVKHCQSNYFYDRILIYGVNGGVHQVPSGGAIDSGFHTYTIDWKPDSITWLVDGKSIRVLQRSSTYKNGTYRFPCHPSYVQIGIWDGSGAEGTAQWANGPIEWTKQPSKLESYIEEVSVSCDPTYNTVITH</sequence>
<dbReference type="Proteomes" id="UP000789405">
    <property type="component" value="Unassembled WGS sequence"/>
</dbReference>
<dbReference type="InterPro" id="IPR050546">
    <property type="entry name" value="Glycosyl_Hydrlase_16"/>
</dbReference>
<keyword evidence="8" id="KW-1185">Reference proteome</keyword>
<reference evidence="7" key="1">
    <citation type="submission" date="2021-06" db="EMBL/GenBank/DDBJ databases">
        <authorList>
            <person name="Kallberg Y."/>
            <person name="Tangrot J."/>
            <person name="Rosling A."/>
        </authorList>
    </citation>
    <scope>NUCLEOTIDE SEQUENCE</scope>
    <source>
        <strain evidence="7">MA453B</strain>
    </source>
</reference>
<dbReference type="GO" id="GO:0004553">
    <property type="term" value="F:hydrolase activity, hydrolyzing O-glycosyl compounds"/>
    <property type="evidence" value="ECO:0007669"/>
    <property type="project" value="InterPro"/>
</dbReference>
<organism evidence="7 8">
    <name type="scientific">Dentiscutata erythropus</name>
    <dbReference type="NCBI Taxonomy" id="1348616"/>
    <lineage>
        <taxon>Eukaryota</taxon>
        <taxon>Fungi</taxon>
        <taxon>Fungi incertae sedis</taxon>
        <taxon>Mucoromycota</taxon>
        <taxon>Glomeromycotina</taxon>
        <taxon>Glomeromycetes</taxon>
        <taxon>Diversisporales</taxon>
        <taxon>Gigasporaceae</taxon>
        <taxon>Dentiscutata</taxon>
    </lineage>
</organism>